<dbReference type="Proteomes" id="UP000698028">
    <property type="component" value="Unassembled WGS sequence"/>
</dbReference>
<evidence type="ECO:0000313" key="3">
    <source>
        <dbReference type="EMBL" id="MBW0144998.1"/>
    </source>
</evidence>
<dbReference type="PANTHER" id="PTHR37423">
    <property type="entry name" value="SOLUBLE LYTIC MUREIN TRANSGLYCOSYLASE-RELATED"/>
    <property type="match status" value="1"/>
</dbReference>
<keyword evidence="4" id="KW-1185">Reference proteome</keyword>
<dbReference type="CDD" id="cd13401">
    <property type="entry name" value="Slt70-like"/>
    <property type="match status" value="1"/>
</dbReference>
<dbReference type="RefSeq" id="WP_218632942.1">
    <property type="nucleotide sequence ID" value="NZ_JAHVAH010000001.1"/>
</dbReference>
<evidence type="ECO:0000256" key="1">
    <source>
        <dbReference type="SAM" id="SignalP"/>
    </source>
</evidence>
<organism evidence="3 4">
    <name type="scientific">Sphingomicrobium clamense</name>
    <dbReference type="NCBI Taxonomy" id="2851013"/>
    <lineage>
        <taxon>Bacteria</taxon>
        <taxon>Pseudomonadati</taxon>
        <taxon>Pseudomonadota</taxon>
        <taxon>Alphaproteobacteria</taxon>
        <taxon>Sphingomonadales</taxon>
        <taxon>Sphingomonadaceae</taxon>
        <taxon>Sphingomicrobium</taxon>
    </lineage>
</organism>
<dbReference type="EMBL" id="JAHVAH010000001">
    <property type="protein sequence ID" value="MBW0144998.1"/>
    <property type="molecule type" value="Genomic_DNA"/>
</dbReference>
<sequence>MRRALTTATILLLSSTAVSSQVTPAPTSSTAASQQVVNVRPPDARVIDRAIADWRVWTQMRTISDPVRAAQFALAYPDWPGIYNENGGDSLRLRTERAFTTSTPPRLVTDFFKIRAPQTANGWAVLARAYRTEGRESEALSAARNAWAHPDLDGNAYNDVRQLFGNQLTSADHDKRIDALLFQKEVSRAEGLIPLASPARRAVFEARVALQRRDASRYNAVSNRVTSDAGLMMDRARYLRSTGQNMAAQSLLAQEHRFEILPTDLDKWYEMLLLAANEAADRGAWTTAFNISRQLDDAYPLGTDLKLQPYGVRDKFTSLAWLAGRTAMDKLDRKDWAAKMFDAYSQGGRSLQVESKGLYWAGRALAEAGQPQRANAYFERAAAYPDLFYGQLALERLGREIPVPPSAPIATVSPEARQAFYTRPIVAALPRLVNDRDTATKFVRAMSESLDSRDERLLAFELGRRIDRPDIGVWIARSARNAGTPFYYREAFPVHPAGVRGGEIWSVAHGITRQESSFDRSVVSHANAHGMMQIIPSTGREWARKVGLPYSTARLTQDPTYNVTIGTAYIDWLIRYWDGNVPLAAASYNGGMGNVQKWVNRYGDPRTNNVDTLEWIEQIPFGETRGYVQRVVENAAVYDRLNPYVPRYGPVHVSRHLGKSNRPG</sequence>
<evidence type="ECO:0000313" key="4">
    <source>
        <dbReference type="Proteomes" id="UP000698028"/>
    </source>
</evidence>
<feature type="signal peptide" evidence="1">
    <location>
        <begin position="1"/>
        <end position="19"/>
    </location>
</feature>
<feature type="chain" id="PRO_5046426157" evidence="1">
    <location>
        <begin position="20"/>
        <end position="664"/>
    </location>
</feature>
<proteinExistence type="predicted"/>
<name>A0ABS6V7F5_9SPHN</name>
<gene>
    <name evidence="3" type="ORF">KTQ36_06770</name>
</gene>
<feature type="domain" description="Transglycosylase SLT" evidence="2">
    <location>
        <begin position="505"/>
        <end position="608"/>
    </location>
</feature>
<comment type="caution">
    <text evidence="3">The sequence shown here is derived from an EMBL/GenBank/DDBJ whole genome shotgun (WGS) entry which is preliminary data.</text>
</comment>
<evidence type="ECO:0000259" key="2">
    <source>
        <dbReference type="Pfam" id="PF01464"/>
    </source>
</evidence>
<dbReference type="Pfam" id="PF01464">
    <property type="entry name" value="SLT"/>
    <property type="match status" value="1"/>
</dbReference>
<protein>
    <submittedName>
        <fullName evidence="3">Lytic transglycosylase domain-containing protein</fullName>
    </submittedName>
</protein>
<accession>A0ABS6V7F5</accession>
<dbReference type="PANTHER" id="PTHR37423:SF2">
    <property type="entry name" value="MEMBRANE-BOUND LYTIC MUREIN TRANSGLYCOSYLASE C"/>
    <property type="match status" value="1"/>
</dbReference>
<reference evidence="3 4" key="1">
    <citation type="submission" date="2021-07" db="EMBL/GenBank/DDBJ databases">
        <title>The draft genome sequence of Sphingomicrobium sp. B8.</title>
        <authorList>
            <person name="Mu L."/>
        </authorList>
    </citation>
    <scope>NUCLEOTIDE SEQUENCE [LARGE SCALE GENOMIC DNA]</scope>
    <source>
        <strain evidence="3 4">B8</strain>
    </source>
</reference>
<dbReference type="InterPro" id="IPR008258">
    <property type="entry name" value="Transglycosylase_SLT_dom_1"/>
</dbReference>
<keyword evidence="1" id="KW-0732">Signal</keyword>